<reference evidence="10" key="1">
    <citation type="journal article" date="2010" name="Science">
        <title>Plasticity of animal genome architecture unmasked by rapid evolution of a pelagic tunicate.</title>
        <authorList>
            <person name="Denoeud F."/>
            <person name="Henriet S."/>
            <person name="Mungpakdee S."/>
            <person name="Aury J.M."/>
            <person name="Da Silva C."/>
            <person name="Brinkmann H."/>
            <person name="Mikhaleva J."/>
            <person name="Olsen L.C."/>
            <person name="Jubin C."/>
            <person name="Canestro C."/>
            <person name="Bouquet J.M."/>
            <person name="Danks G."/>
            <person name="Poulain J."/>
            <person name="Campsteijn C."/>
            <person name="Adamski M."/>
            <person name="Cross I."/>
            <person name="Yadetie F."/>
            <person name="Muffato M."/>
            <person name="Louis A."/>
            <person name="Butcher S."/>
            <person name="Tsagkogeorga G."/>
            <person name="Konrad A."/>
            <person name="Singh S."/>
            <person name="Jensen M.F."/>
            <person name="Cong E.H."/>
            <person name="Eikeseth-Otteraa H."/>
            <person name="Noel B."/>
            <person name="Anthouard V."/>
            <person name="Porcel B.M."/>
            <person name="Kachouri-Lafond R."/>
            <person name="Nishino A."/>
            <person name="Ugolini M."/>
            <person name="Chourrout P."/>
            <person name="Nishida H."/>
            <person name="Aasland R."/>
            <person name="Huzurbazar S."/>
            <person name="Westhof E."/>
            <person name="Delsuc F."/>
            <person name="Lehrach H."/>
            <person name="Reinhardt R."/>
            <person name="Weissenbach J."/>
            <person name="Roy S.W."/>
            <person name="Artiguenave F."/>
            <person name="Postlethwait J.H."/>
            <person name="Manak J.R."/>
            <person name="Thompson E.M."/>
            <person name="Jaillon O."/>
            <person name="Du Pasquier L."/>
            <person name="Boudinot P."/>
            <person name="Liberles D.A."/>
            <person name="Volff J.N."/>
            <person name="Philippe H."/>
            <person name="Lenhard B."/>
            <person name="Roest Crollius H."/>
            <person name="Wincker P."/>
            <person name="Chourrout D."/>
        </authorList>
    </citation>
    <scope>NUCLEOTIDE SEQUENCE [LARGE SCALE GENOMIC DNA]</scope>
</reference>
<evidence type="ECO:0000313" key="10">
    <source>
        <dbReference type="EMBL" id="CBY09560.1"/>
    </source>
</evidence>
<comment type="subcellular location">
    <subcellularLocation>
        <location evidence="1">Golgi apparatus membrane</location>
        <topology evidence="1">Single-pass type II membrane protein</topology>
    </subcellularLocation>
</comment>
<evidence type="ECO:0000313" key="11">
    <source>
        <dbReference type="Proteomes" id="UP000001307"/>
    </source>
</evidence>
<name>E4XEF7_OIKDI</name>
<keyword evidence="3" id="KW-0328">Glycosyltransferase</keyword>
<accession>E4XEF7</accession>
<evidence type="ECO:0000256" key="9">
    <source>
        <dbReference type="ARBA" id="ARBA00023136"/>
    </source>
</evidence>
<dbReference type="AlphaFoldDB" id="E4XEF7"/>
<evidence type="ECO:0000256" key="4">
    <source>
        <dbReference type="ARBA" id="ARBA00022679"/>
    </source>
</evidence>
<keyword evidence="7" id="KW-1133">Transmembrane helix</keyword>
<keyword evidence="11" id="KW-1185">Reference proteome</keyword>
<evidence type="ECO:0008006" key="12">
    <source>
        <dbReference type="Google" id="ProtNLM"/>
    </source>
</evidence>
<comment type="similarity">
    <text evidence="2">Belongs to the glycosyltransferase 31 family.</text>
</comment>
<keyword evidence="6" id="KW-0735">Signal-anchor</keyword>
<dbReference type="InParanoid" id="E4XEF7"/>
<keyword evidence="5" id="KW-0812">Transmembrane</keyword>
<dbReference type="GO" id="GO:0016758">
    <property type="term" value="F:hexosyltransferase activity"/>
    <property type="evidence" value="ECO:0007669"/>
    <property type="project" value="InterPro"/>
</dbReference>
<sequence length="623" mass="72121">MLRKLYHNLTPIGWFLAFITSFGWRKSLPEKLKAEKFTSKDSLLLVFPIIPTPENYEMVNEQFCALLREKYNKVGREIGVEITTLFITEGTNVQMTAEDWKVLPKMSKATTIEMAYAPDHIFNFHRDLKIQEDSLDLLRFLPEQIEAENILFLKSAQMNMKTENIWNLLKTIKSGGVICVDSCVRPEAIGFSKPELDKIRTVLPKVKPQFQPNETKTLLKRYLASASEFLTETVHEVVRLNSAVASISNERAQFNAFYKHEMPEYIQASNISYWMVSDQLPEQYKNNIPQKENMNFLFLPEKIPKTKCDETKSDFIYLVKTARNEVTERFTMRRIFKSDESSKKANYFFFLGADSNGDAFGSEKQLKKEAEKYQDIVIADFKDSYNNLPLKTQSMYDFATSYCSESILYFVFHDSDTIFDFQQIENQLKKKVRFENFDFQTKKTIKTLNLHDNLDVTLKQEVPFLYNSTFTNGHGVVHELLTNEKARMIAIRTTGWNHGAKYDGKYNLTMADYPPLMRIPDYCNGQGAVLNRKALEKIHAVSKITEMGGFRIEDMYYTGILRLKAGIPSPERVLYYDLASEPVHRGKMMHHMMKTANHNSKEAVFGTAAVVQGQFSLLLFYKI</sequence>
<dbReference type="GO" id="GO:0000139">
    <property type="term" value="C:Golgi membrane"/>
    <property type="evidence" value="ECO:0007669"/>
    <property type="project" value="UniProtKB-SubCell"/>
</dbReference>
<dbReference type="Proteomes" id="UP000001307">
    <property type="component" value="Unassembled WGS sequence"/>
</dbReference>
<evidence type="ECO:0000256" key="2">
    <source>
        <dbReference type="ARBA" id="ARBA00008661"/>
    </source>
</evidence>
<evidence type="ECO:0000256" key="6">
    <source>
        <dbReference type="ARBA" id="ARBA00022968"/>
    </source>
</evidence>
<evidence type="ECO:0000256" key="7">
    <source>
        <dbReference type="ARBA" id="ARBA00022989"/>
    </source>
</evidence>
<organism evidence="10">
    <name type="scientific">Oikopleura dioica</name>
    <name type="common">Tunicate</name>
    <dbReference type="NCBI Taxonomy" id="34765"/>
    <lineage>
        <taxon>Eukaryota</taxon>
        <taxon>Metazoa</taxon>
        <taxon>Chordata</taxon>
        <taxon>Tunicata</taxon>
        <taxon>Appendicularia</taxon>
        <taxon>Copelata</taxon>
        <taxon>Oikopleuridae</taxon>
        <taxon>Oikopleura</taxon>
    </lineage>
</organism>
<proteinExistence type="inferred from homology"/>
<evidence type="ECO:0000256" key="3">
    <source>
        <dbReference type="ARBA" id="ARBA00022676"/>
    </source>
</evidence>
<protein>
    <recommendedName>
        <fullName evidence="12">Hexosyltransferase</fullName>
    </recommendedName>
</protein>
<dbReference type="EMBL" id="FN653041">
    <property type="protein sequence ID" value="CBY09560.1"/>
    <property type="molecule type" value="Genomic_DNA"/>
</dbReference>
<evidence type="ECO:0000256" key="1">
    <source>
        <dbReference type="ARBA" id="ARBA00004323"/>
    </source>
</evidence>
<evidence type="ECO:0000256" key="5">
    <source>
        <dbReference type="ARBA" id="ARBA00022692"/>
    </source>
</evidence>
<keyword evidence="8" id="KW-0333">Golgi apparatus</keyword>
<dbReference type="PANTHER" id="PTHR11214:SF3">
    <property type="entry name" value="BETA-1,3-GALACTOSYLTRANSFERASE 6"/>
    <property type="match status" value="1"/>
</dbReference>
<dbReference type="OrthoDB" id="5957813at2759"/>
<dbReference type="Pfam" id="PF01762">
    <property type="entry name" value="Galactosyl_T"/>
    <property type="match status" value="1"/>
</dbReference>
<gene>
    <name evidence="10" type="ORF">GSOID_T00008564001</name>
</gene>
<evidence type="ECO:0000256" key="8">
    <source>
        <dbReference type="ARBA" id="ARBA00023034"/>
    </source>
</evidence>
<dbReference type="PANTHER" id="PTHR11214">
    <property type="entry name" value="BETA-1,3-N-ACETYLGLUCOSAMINYLTRANSFERASE"/>
    <property type="match status" value="1"/>
</dbReference>
<keyword evidence="9" id="KW-0472">Membrane</keyword>
<dbReference type="InterPro" id="IPR002659">
    <property type="entry name" value="Glyco_trans_31"/>
</dbReference>
<dbReference type="GO" id="GO:0006493">
    <property type="term" value="P:protein O-linked glycosylation"/>
    <property type="evidence" value="ECO:0007669"/>
    <property type="project" value="TreeGrafter"/>
</dbReference>
<keyword evidence="4" id="KW-0808">Transferase</keyword>